<dbReference type="AlphaFoldDB" id="A0A0V1L1Q7"/>
<sequence length="119" mass="13563">MKFNSQSIADKALLLKRAMQAQWPNSRRVNTCALTRQQTNFMNIGLSATLGNLLNFVASHPHIRWEYWTADTSNNDHQLDSFTPLRCCCCIRGHFKLITFCTELLLVDGARLFTLTLAT</sequence>
<organism evidence="1 2">
    <name type="scientific">Trichinella nativa</name>
    <dbReference type="NCBI Taxonomy" id="6335"/>
    <lineage>
        <taxon>Eukaryota</taxon>
        <taxon>Metazoa</taxon>
        <taxon>Ecdysozoa</taxon>
        <taxon>Nematoda</taxon>
        <taxon>Enoplea</taxon>
        <taxon>Dorylaimia</taxon>
        <taxon>Trichinellida</taxon>
        <taxon>Trichinellidae</taxon>
        <taxon>Trichinella</taxon>
    </lineage>
</organism>
<dbReference type="EMBL" id="JYDW01000163">
    <property type="protein sequence ID" value="KRZ53497.1"/>
    <property type="molecule type" value="Genomic_DNA"/>
</dbReference>
<dbReference type="Proteomes" id="UP000054721">
    <property type="component" value="Unassembled WGS sequence"/>
</dbReference>
<evidence type="ECO:0000313" key="2">
    <source>
        <dbReference type="Proteomes" id="UP000054721"/>
    </source>
</evidence>
<accession>A0A0V1L1Q7</accession>
<protein>
    <submittedName>
        <fullName evidence="1">Uncharacterized protein</fullName>
    </submittedName>
</protein>
<gene>
    <name evidence="1" type="ORF">T02_8741</name>
</gene>
<name>A0A0V1L1Q7_9BILA</name>
<comment type="caution">
    <text evidence="1">The sequence shown here is derived from an EMBL/GenBank/DDBJ whole genome shotgun (WGS) entry which is preliminary data.</text>
</comment>
<evidence type="ECO:0000313" key="1">
    <source>
        <dbReference type="EMBL" id="KRZ53497.1"/>
    </source>
</evidence>
<keyword evidence="2" id="KW-1185">Reference proteome</keyword>
<reference evidence="1 2" key="1">
    <citation type="submission" date="2015-05" db="EMBL/GenBank/DDBJ databases">
        <title>Evolution of Trichinella species and genotypes.</title>
        <authorList>
            <person name="Korhonen P.K."/>
            <person name="Edoardo P."/>
            <person name="Giuseppe L.R."/>
            <person name="Gasser R.B."/>
        </authorList>
    </citation>
    <scope>NUCLEOTIDE SEQUENCE [LARGE SCALE GENOMIC DNA]</scope>
    <source>
        <strain evidence="1">ISS10</strain>
    </source>
</reference>
<proteinExistence type="predicted"/>